<feature type="compositionally biased region" description="Basic and acidic residues" evidence="6">
    <location>
        <begin position="520"/>
        <end position="529"/>
    </location>
</feature>
<organism evidence="7 8">
    <name type="scientific">Mycena venus</name>
    <dbReference type="NCBI Taxonomy" id="2733690"/>
    <lineage>
        <taxon>Eukaryota</taxon>
        <taxon>Fungi</taxon>
        <taxon>Dikarya</taxon>
        <taxon>Basidiomycota</taxon>
        <taxon>Agaricomycotina</taxon>
        <taxon>Agaricomycetes</taxon>
        <taxon>Agaricomycetidae</taxon>
        <taxon>Agaricales</taxon>
        <taxon>Marasmiineae</taxon>
        <taxon>Mycenaceae</taxon>
        <taxon>Mycena</taxon>
    </lineage>
</organism>
<dbReference type="PANTHER" id="PTHR46481:SF10">
    <property type="entry name" value="ZINC FINGER BED DOMAIN-CONTAINING PROTEIN 39"/>
    <property type="match status" value="1"/>
</dbReference>
<evidence type="ECO:0000256" key="6">
    <source>
        <dbReference type="SAM" id="MobiDB-lite"/>
    </source>
</evidence>
<evidence type="ECO:0000256" key="5">
    <source>
        <dbReference type="ARBA" id="ARBA00023242"/>
    </source>
</evidence>
<feature type="compositionally biased region" description="Polar residues" evidence="6">
    <location>
        <begin position="191"/>
        <end position="200"/>
    </location>
</feature>
<dbReference type="AlphaFoldDB" id="A0A8H6YFZ2"/>
<feature type="compositionally biased region" description="Acidic residues" evidence="6">
    <location>
        <begin position="530"/>
        <end position="543"/>
    </location>
</feature>
<comment type="subcellular location">
    <subcellularLocation>
        <location evidence="1">Nucleus</location>
    </subcellularLocation>
</comment>
<dbReference type="InterPro" id="IPR052035">
    <property type="entry name" value="ZnF_BED_domain_contain"/>
</dbReference>
<proteinExistence type="predicted"/>
<keyword evidence="8" id="KW-1185">Reference proteome</keyword>
<feature type="compositionally biased region" description="Polar residues" evidence="6">
    <location>
        <begin position="61"/>
        <end position="76"/>
    </location>
</feature>
<sequence length="640" mass="70979">MAPRTRKNAEQPVEPPPASHDSPPVAGRIRRGGRSGPPAPSALTTAQNASSSEPDRGFAGLSSTQPVAGRTPATTGTHRDVINTGQQTGEGAAGWTHQLQFPPQTPARRMAKELASRLAQHTEMASPGPPVRDRLHANSDVEDSSESDSDEFPLTVRQRVPRVPALRIGSDSDDSTVPPSAAPVPAIHQAAETTTGVQQPATRGTGRRRRARTVNTQANIVPAGDDDCVFVDPTEIVKTDKSADSKYFFGRRSLDNGFKCRLCPLTTRRLHLQNAPGHPEEYFTAVEQYGFANKLPAELARQVAENRALSLNRISFSMNTFMEQLVKVFVANDLLIHLIDSREFRDLLLLLRDSLAEKDIPHRTKLTKLVVEAWVKYYAELKVTLNAAIGKISFTADIWSSKGLHPYLAITAHWLGPRGDDPQVLLRQTLLAFRRIRGAHSGQRIACIVFNILEDAGIVRNVGHFTLDNASNNGTFMLHFTSLLRDIGIRDFDEKQNYIRCFAHVINLCSQAVIRVMEKDDADAEHSDPDTDPATESTDDEEPVPVGMRATRYTRKAGPIHRARKTVAFVRKSGQRRDELQSIITHGNTHSLWKEVTMGEEGTLIESPMNLASVMVIADVKTRWDSVFYMLRRLRYLQQI</sequence>
<feature type="compositionally biased region" description="Acidic residues" evidence="6">
    <location>
        <begin position="140"/>
        <end position="151"/>
    </location>
</feature>
<evidence type="ECO:0000256" key="1">
    <source>
        <dbReference type="ARBA" id="ARBA00004123"/>
    </source>
</evidence>
<accession>A0A8H6YFZ2</accession>
<dbReference type="GO" id="GO:0005634">
    <property type="term" value="C:nucleus"/>
    <property type="evidence" value="ECO:0007669"/>
    <property type="project" value="UniProtKB-SubCell"/>
</dbReference>
<reference evidence="7" key="1">
    <citation type="submission" date="2020-05" db="EMBL/GenBank/DDBJ databases">
        <title>Mycena genomes resolve the evolution of fungal bioluminescence.</title>
        <authorList>
            <person name="Tsai I.J."/>
        </authorList>
    </citation>
    <scope>NUCLEOTIDE SEQUENCE</scope>
    <source>
        <strain evidence="7">CCC161011</strain>
    </source>
</reference>
<protein>
    <submittedName>
        <fullName evidence="7">Putative AC transposase</fullName>
    </submittedName>
</protein>
<evidence type="ECO:0000313" key="8">
    <source>
        <dbReference type="Proteomes" id="UP000620124"/>
    </source>
</evidence>
<keyword evidence="3" id="KW-0863">Zinc-finger</keyword>
<dbReference type="GO" id="GO:0008270">
    <property type="term" value="F:zinc ion binding"/>
    <property type="evidence" value="ECO:0007669"/>
    <property type="project" value="UniProtKB-KW"/>
</dbReference>
<dbReference type="InterPro" id="IPR012337">
    <property type="entry name" value="RNaseH-like_sf"/>
</dbReference>
<feature type="region of interest" description="Disordered" evidence="6">
    <location>
        <begin position="1"/>
        <end position="158"/>
    </location>
</feature>
<dbReference type="PANTHER" id="PTHR46481">
    <property type="entry name" value="ZINC FINGER BED DOMAIN-CONTAINING PROTEIN 4"/>
    <property type="match status" value="1"/>
</dbReference>
<keyword evidence="5" id="KW-0539">Nucleus</keyword>
<feature type="region of interest" description="Disordered" evidence="6">
    <location>
        <begin position="163"/>
        <end position="182"/>
    </location>
</feature>
<feature type="region of interest" description="Disordered" evidence="6">
    <location>
        <begin position="520"/>
        <end position="546"/>
    </location>
</feature>
<evidence type="ECO:0000256" key="2">
    <source>
        <dbReference type="ARBA" id="ARBA00022723"/>
    </source>
</evidence>
<dbReference type="OrthoDB" id="1607513at2759"/>
<keyword evidence="4" id="KW-0862">Zinc</keyword>
<comment type="caution">
    <text evidence="7">The sequence shown here is derived from an EMBL/GenBank/DDBJ whole genome shotgun (WGS) entry which is preliminary data.</text>
</comment>
<feature type="compositionally biased region" description="Polar residues" evidence="6">
    <location>
        <begin position="43"/>
        <end position="52"/>
    </location>
</feature>
<keyword evidence="2" id="KW-0479">Metal-binding</keyword>
<dbReference type="SUPFAM" id="SSF53098">
    <property type="entry name" value="Ribonuclease H-like"/>
    <property type="match status" value="1"/>
</dbReference>
<name>A0A8H6YFZ2_9AGAR</name>
<dbReference type="Proteomes" id="UP000620124">
    <property type="component" value="Unassembled WGS sequence"/>
</dbReference>
<dbReference type="EMBL" id="JACAZI010000006">
    <property type="protein sequence ID" value="KAF7358289.1"/>
    <property type="molecule type" value="Genomic_DNA"/>
</dbReference>
<evidence type="ECO:0000313" key="7">
    <source>
        <dbReference type="EMBL" id="KAF7358289.1"/>
    </source>
</evidence>
<evidence type="ECO:0000256" key="3">
    <source>
        <dbReference type="ARBA" id="ARBA00022771"/>
    </source>
</evidence>
<feature type="region of interest" description="Disordered" evidence="6">
    <location>
        <begin position="188"/>
        <end position="211"/>
    </location>
</feature>
<evidence type="ECO:0000256" key="4">
    <source>
        <dbReference type="ARBA" id="ARBA00022833"/>
    </source>
</evidence>
<gene>
    <name evidence="7" type="ORF">MVEN_00878200</name>
</gene>